<dbReference type="EMBL" id="CP095074">
    <property type="protein sequence ID" value="UOQ95207.1"/>
    <property type="molecule type" value="Genomic_DNA"/>
</dbReference>
<dbReference type="Gene3D" id="3.40.50.1100">
    <property type="match status" value="1"/>
</dbReference>
<dbReference type="Proteomes" id="UP000831880">
    <property type="component" value="Chromosome"/>
</dbReference>
<accession>A0ABY4H6J1</accession>
<gene>
    <name evidence="1" type="ORF">MUO14_09910</name>
</gene>
<organism evidence="1 2">
    <name type="scientific">Halobacillus shinanisalinarum</name>
    <dbReference type="NCBI Taxonomy" id="2932258"/>
    <lineage>
        <taxon>Bacteria</taxon>
        <taxon>Bacillati</taxon>
        <taxon>Bacillota</taxon>
        <taxon>Bacilli</taxon>
        <taxon>Bacillales</taxon>
        <taxon>Bacillaceae</taxon>
        <taxon>Halobacillus</taxon>
    </lineage>
</organism>
<proteinExistence type="predicted"/>
<protein>
    <submittedName>
        <fullName evidence="1">Uncharacterized protein</fullName>
    </submittedName>
</protein>
<evidence type="ECO:0000313" key="1">
    <source>
        <dbReference type="EMBL" id="UOQ95207.1"/>
    </source>
</evidence>
<sequence>MRTYRQGFSSKKEVISAVENLGTQAEGIAIGNPTRGEQIIEGVKDSGGTIVTSTGGSN</sequence>
<dbReference type="InterPro" id="IPR036052">
    <property type="entry name" value="TrpB-like_PALP_sf"/>
</dbReference>
<dbReference type="RefSeq" id="WP_244755060.1">
    <property type="nucleotide sequence ID" value="NZ_CP095074.1"/>
</dbReference>
<keyword evidence="2" id="KW-1185">Reference proteome</keyword>
<evidence type="ECO:0000313" key="2">
    <source>
        <dbReference type="Proteomes" id="UP000831880"/>
    </source>
</evidence>
<reference evidence="1 2" key="1">
    <citation type="submission" date="2022-04" db="EMBL/GenBank/DDBJ databases">
        <title>Halobacillus sp. isolated from saltern.</title>
        <authorList>
            <person name="Won M."/>
            <person name="Lee C.-M."/>
            <person name="Woen H.-Y."/>
            <person name="Kwon S.-W."/>
        </authorList>
    </citation>
    <scope>NUCLEOTIDE SEQUENCE [LARGE SCALE GENOMIC DNA]</scope>
    <source>
        <strain evidence="1 2">SSTM10-2</strain>
    </source>
</reference>
<name>A0ABY4H6J1_9BACI</name>